<dbReference type="EMBL" id="QNSE01000010">
    <property type="protein sequence ID" value="RBP81242.1"/>
    <property type="molecule type" value="Genomic_DNA"/>
</dbReference>
<evidence type="ECO:0000313" key="2">
    <source>
        <dbReference type="Proteomes" id="UP000252792"/>
    </source>
</evidence>
<sequence length="302" mass="34496">MEDNNQIKFALYLEYWDFETGDKKVLKKDGVEVTTTEYTKDMKGHIFCPECSASLFRSPEEKDYDANGRKAFYAHSRKHQSTCSLRVKKAPGKRYDSEEIAKKAIEDEELVVVKGFMKEKPKPPKIDNPQQYQGEPVEDVDGDLAEVPIGRHSGETFSLPSRITTMRGLCRNFNKNLYKYFHLPGRKNAIQLNNLLVDIRNVTETDEVPKFYFAKVSRSWNCGPTPQNIRQTMFEYPRGEFVDFCLKATDEISRDHGIDDNAKGKIVIMFGTVTESGIGLSIEGVGWGEFAVLPDKYADLLY</sequence>
<accession>A0A366J2S1</accession>
<proteinExistence type="predicted"/>
<dbReference type="AlphaFoldDB" id="A0A366J2S1"/>
<name>A0A366J2S1_9GAMM</name>
<evidence type="ECO:0000313" key="1">
    <source>
        <dbReference type="EMBL" id="RBP81242.1"/>
    </source>
</evidence>
<dbReference type="OrthoDB" id="6398615at2"/>
<keyword evidence="2" id="KW-1185">Reference proteome</keyword>
<comment type="caution">
    <text evidence="1">The sequence shown here is derived from an EMBL/GenBank/DDBJ whole genome shotgun (WGS) entry which is preliminary data.</text>
</comment>
<dbReference type="Proteomes" id="UP000252792">
    <property type="component" value="Unassembled WGS sequence"/>
</dbReference>
<gene>
    <name evidence="1" type="ORF">DFP80_110214</name>
</gene>
<organism evidence="1 2">
    <name type="scientific">Marinomonas rhizomae</name>
    <dbReference type="NCBI Taxonomy" id="491948"/>
    <lineage>
        <taxon>Bacteria</taxon>
        <taxon>Pseudomonadati</taxon>
        <taxon>Pseudomonadota</taxon>
        <taxon>Gammaproteobacteria</taxon>
        <taxon>Oceanospirillales</taxon>
        <taxon>Oceanospirillaceae</taxon>
        <taxon>Marinomonas</taxon>
    </lineage>
</organism>
<reference evidence="1 2" key="1">
    <citation type="submission" date="2018-06" db="EMBL/GenBank/DDBJ databases">
        <title>Genomic Encyclopedia of Type Strains, Phase III (KMG-III): the genomes of soil and plant-associated and newly described type strains.</title>
        <authorList>
            <person name="Whitman W."/>
        </authorList>
    </citation>
    <scope>NUCLEOTIDE SEQUENCE [LARGE SCALE GENOMIC DNA]</scope>
    <source>
        <strain evidence="1 2">CECT 7377</strain>
    </source>
</reference>
<dbReference type="RefSeq" id="WP_113917543.1">
    <property type="nucleotide sequence ID" value="NZ_QNSE01000010.1"/>
</dbReference>
<protein>
    <submittedName>
        <fullName evidence="1">Uncharacterized protein</fullName>
    </submittedName>
</protein>